<dbReference type="AlphaFoldDB" id="A0A6A6ZG18"/>
<feature type="compositionally biased region" description="Polar residues" evidence="1">
    <location>
        <begin position="526"/>
        <end position="542"/>
    </location>
</feature>
<protein>
    <submittedName>
        <fullName evidence="2">Uncharacterized protein</fullName>
    </submittedName>
</protein>
<feature type="region of interest" description="Disordered" evidence="1">
    <location>
        <begin position="657"/>
        <end position="759"/>
    </location>
</feature>
<organism evidence="2 3">
    <name type="scientific">Ophiobolus disseminans</name>
    <dbReference type="NCBI Taxonomy" id="1469910"/>
    <lineage>
        <taxon>Eukaryota</taxon>
        <taxon>Fungi</taxon>
        <taxon>Dikarya</taxon>
        <taxon>Ascomycota</taxon>
        <taxon>Pezizomycotina</taxon>
        <taxon>Dothideomycetes</taxon>
        <taxon>Pleosporomycetidae</taxon>
        <taxon>Pleosporales</taxon>
        <taxon>Pleosporineae</taxon>
        <taxon>Phaeosphaeriaceae</taxon>
        <taxon>Ophiobolus</taxon>
    </lineage>
</organism>
<accession>A0A6A6ZG18</accession>
<dbReference type="OrthoDB" id="3683952at2759"/>
<feature type="region of interest" description="Disordered" evidence="1">
    <location>
        <begin position="463"/>
        <end position="611"/>
    </location>
</feature>
<name>A0A6A6ZG18_9PLEO</name>
<dbReference type="EMBL" id="MU006246">
    <property type="protein sequence ID" value="KAF2819215.1"/>
    <property type="molecule type" value="Genomic_DNA"/>
</dbReference>
<gene>
    <name evidence="2" type="ORF">CC86DRAFT_472348</name>
</gene>
<feature type="compositionally biased region" description="Polar residues" evidence="1">
    <location>
        <begin position="403"/>
        <end position="416"/>
    </location>
</feature>
<feature type="compositionally biased region" description="Basic and acidic residues" evidence="1">
    <location>
        <begin position="749"/>
        <end position="759"/>
    </location>
</feature>
<feature type="compositionally biased region" description="Basic and acidic residues" evidence="1">
    <location>
        <begin position="513"/>
        <end position="525"/>
    </location>
</feature>
<keyword evidence="3" id="KW-1185">Reference proteome</keyword>
<feature type="region of interest" description="Disordered" evidence="1">
    <location>
        <begin position="395"/>
        <end position="450"/>
    </location>
</feature>
<evidence type="ECO:0000256" key="1">
    <source>
        <dbReference type="SAM" id="MobiDB-lite"/>
    </source>
</evidence>
<evidence type="ECO:0000313" key="3">
    <source>
        <dbReference type="Proteomes" id="UP000799424"/>
    </source>
</evidence>
<feature type="compositionally biased region" description="Acidic residues" evidence="1">
    <location>
        <begin position="725"/>
        <end position="737"/>
    </location>
</feature>
<proteinExistence type="predicted"/>
<feature type="compositionally biased region" description="Polar residues" evidence="1">
    <location>
        <begin position="223"/>
        <end position="237"/>
    </location>
</feature>
<feature type="region of interest" description="Disordered" evidence="1">
    <location>
        <begin position="217"/>
        <end position="237"/>
    </location>
</feature>
<dbReference type="Proteomes" id="UP000799424">
    <property type="component" value="Unassembled WGS sequence"/>
</dbReference>
<reference evidence="2" key="1">
    <citation type="journal article" date="2020" name="Stud. Mycol.">
        <title>101 Dothideomycetes genomes: a test case for predicting lifestyles and emergence of pathogens.</title>
        <authorList>
            <person name="Haridas S."/>
            <person name="Albert R."/>
            <person name="Binder M."/>
            <person name="Bloem J."/>
            <person name="Labutti K."/>
            <person name="Salamov A."/>
            <person name="Andreopoulos B."/>
            <person name="Baker S."/>
            <person name="Barry K."/>
            <person name="Bills G."/>
            <person name="Bluhm B."/>
            <person name="Cannon C."/>
            <person name="Castanera R."/>
            <person name="Culley D."/>
            <person name="Daum C."/>
            <person name="Ezra D."/>
            <person name="Gonzalez J."/>
            <person name="Henrissat B."/>
            <person name="Kuo A."/>
            <person name="Liang C."/>
            <person name="Lipzen A."/>
            <person name="Lutzoni F."/>
            <person name="Magnuson J."/>
            <person name="Mondo S."/>
            <person name="Nolan M."/>
            <person name="Ohm R."/>
            <person name="Pangilinan J."/>
            <person name="Park H.-J."/>
            <person name="Ramirez L."/>
            <person name="Alfaro M."/>
            <person name="Sun H."/>
            <person name="Tritt A."/>
            <person name="Yoshinaga Y."/>
            <person name="Zwiers L.-H."/>
            <person name="Turgeon B."/>
            <person name="Goodwin S."/>
            <person name="Spatafora J."/>
            <person name="Crous P."/>
            <person name="Grigoriev I."/>
        </authorList>
    </citation>
    <scope>NUCLEOTIDE SEQUENCE</scope>
    <source>
        <strain evidence="2">CBS 113818</strain>
    </source>
</reference>
<sequence>MAAKPANPQPIPRQWQSFLSRVKSTVNARKLSPVLESLPEASKFRFCEASVFKKRALKFDIGIRKQTDGDLARSWAYILLDLSDIDQPVLFYDEPLTTASSAQPCVYPRAATSLVRRATNLSEPFRFLQVDPHDDATNVRGMVCSLVAYYALASGLNDCAIKWAKFESSFIDALKYIDSRTEYGRWLDGGEEDPNATLDEHMSDAEDAAIEVAGASAADDVSHSGSSDNVATIRSSGSSVTITPGCTLAKLRTALGNKFYLLDAIPPVPITIEPQANFPKYFPFRLHLGSYHGSKVYVYLTLDGKTMKIYAHGADNVHSWSFHELERVDLVEPFDFLMHHGKTDANTRGAKVRCFVGYYFMLAENAGMIGDPHLRANSTNMIAMLCASCGDLERRSRDGGNGAAQSGPSRATQSGPSKAAKTVPQMQSLPVANGSVRRTRNMTKTTRPSLIVKLTIRPGLLASVARPSTPSQRSEDPYVEVDGPVNFVDRSLNQQRQEFEKRSRDPVIPNQHPRIEQQHEGHDNTNMKGIQKSGYSKQGSYRNHSHDSGFASSSAPPPATARTPANHTRHTPIEELFENMDTRSVTAGADEYQDNEPLETLPDTSTTLPDADKRNARARSVSFISINSARDAVGNGSKIAPAPASRTSVFPPIHETERPRESIVVDPGSEGEDSVIVESPKREIEETPEVEVALSPHRGFRQVSGDSELRLPPQSGARKKTQVVSDDEDMFVEEDDDAWKRASQGKHPLSADEMWRNWE</sequence>
<evidence type="ECO:0000313" key="2">
    <source>
        <dbReference type="EMBL" id="KAF2819215.1"/>
    </source>
</evidence>